<accession>A0A151T9Y2</accession>
<feature type="domain" description="CCHC-type" evidence="2">
    <location>
        <begin position="36"/>
        <end position="51"/>
    </location>
</feature>
<dbReference type="AlphaFoldDB" id="A0A151T9Y2"/>
<dbReference type="SUPFAM" id="SSF57756">
    <property type="entry name" value="Retrovirus zinc finger-like domains"/>
    <property type="match status" value="1"/>
</dbReference>
<keyword evidence="1" id="KW-0479">Metal-binding</keyword>
<evidence type="ECO:0000313" key="4">
    <source>
        <dbReference type="Proteomes" id="UP000075243"/>
    </source>
</evidence>
<organism evidence="3 4">
    <name type="scientific">Cajanus cajan</name>
    <name type="common">Pigeon pea</name>
    <name type="synonym">Cajanus indicus</name>
    <dbReference type="NCBI Taxonomy" id="3821"/>
    <lineage>
        <taxon>Eukaryota</taxon>
        <taxon>Viridiplantae</taxon>
        <taxon>Streptophyta</taxon>
        <taxon>Embryophyta</taxon>
        <taxon>Tracheophyta</taxon>
        <taxon>Spermatophyta</taxon>
        <taxon>Magnoliopsida</taxon>
        <taxon>eudicotyledons</taxon>
        <taxon>Gunneridae</taxon>
        <taxon>Pentapetalae</taxon>
        <taxon>rosids</taxon>
        <taxon>fabids</taxon>
        <taxon>Fabales</taxon>
        <taxon>Fabaceae</taxon>
        <taxon>Papilionoideae</taxon>
        <taxon>50 kb inversion clade</taxon>
        <taxon>NPAAA clade</taxon>
        <taxon>indigoferoid/millettioid clade</taxon>
        <taxon>Phaseoleae</taxon>
        <taxon>Cajanus</taxon>
    </lineage>
</organism>
<keyword evidence="1" id="KW-0862">Zinc</keyword>
<dbReference type="Gramene" id="C.cajan_17891.t">
    <property type="protein sequence ID" value="C.cajan_17891.t.cds1"/>
    <property type="gene ID" value="C.cajan_17891"/>
</dbReference>
<sequence>MWPNPELKRTFKGRPKSNKIRTEIDIREQHNRVKICFYCHASGHTRKTCPNIGHEFNSRHHLFYYYNEF</sequence>
<evidence type="ECO:0000259" key="2">
    <source>
        <dbReference type="PROSITE" id="PS50158"/>
    </source>
</evidence>
<keyword evidence="1" id="KW-0863">Zinc-finger</keyword>
<name>A0A151T9Y2_CAJCA</name>
<reference evidence="3 4" key="1">
    <citation type="journal article" date="2012" name="Nat. Biotechnol.">
        <title>Draft genome sequence of pigeonpea (Cajanus cajan), an orphan legume crop of resource-poor farmers.</title>
        <authorList>
            <person name="Varshney R.K."/>
            <person name="Chen W."/>
            <person name="Li Y."/>
            <person name="Bharti A.K."/>
            <person name="Saxena R.K."/>
            <person name="Schlueter J.A."/>
            <person name="Donoghue M.T."/>
            <person name="Azam S."/>
            <person name="Fan G."/>
            <person name="Whaley A.M."/>
            <person name="Farmer A.D."/>
            <person name="Sheridan J."/>
            <person name="Iwata A."/>
            <person name="Tuteja R."/>
            <person name="Penmetsa R.V."/>
            <person name="Wu W."/>
            <person name="Upadhyaya H.D."/>
            <person name="Yang S.P."/>
            <person name="Shah T."/>
            <person name="Saxena K.B."/>
            <person name="Michael T."/>
            <person name="McCombie W.R."/>
            <person name="Yang B."/>
            <person name="Zhang G."/>
            <person name="Yang H."/>
            <person name="Wang J."/>
            <person name="Spillane C."/>
            <person name="Cook D.R."/>
            <person name="May G.D."/>
            <person name="Xu X."/>
            <person name="Jackson S.A."/>
        </authorList>
    </citation>
    <scope>NUCLEOTIDE SEQUENCE [LARGE SCALE GENOMIC DNA]</scope>
    <source>
        <strain evidence="4">cv. Asha</strain>
    </source>
</reference>
<dbReference type="PROSITE" id="PS50158">
    <property type="entry name" value="ZF_CCHC"/>
    <property type="match status" value="1"/>
</dbReference>
<evidence type="ECO:0000313" key="3">
    <source>
        <dbReference type="EMBL" id="KYP63835.1"/>
    </source>
</evidence>
<proteinExistence type="predicted"/>
<gene>
    <name evidence="3" type="ORF">KK1_018422</name>
</gene>
<dbReference type="InterPro" id="IPR001878">
    <property type="entry name" value="Znf_CCHC"/>
</dbReference>
<dbReference type="Proteomes" id="UP000075243">
    <property type="component" value="Chromosome 7"/>
</dbReference>
<dbReference type="InterPro" id="IPR036875">
    <property type="entry name" value="Znf_CCHC_sf"/>
</dbReference>
<dbReference type="GO" id="GO:0003676">
    <property type="term" value="F:nucleic acid binding"/>
    <property type="evidence" value="ECO:0007669"/>
    <property type="project" value="InterPro"/>
</dbReference>
<evidence type="ECO:0000256" key="1">
    <source>
        <dbReference type="PROSITE-ProRule" id="PRU00047"/>
    </source>
</evidence>
<dbReference type="GO" id="GO:0008270">
    <property type="term" value="F:zinc ion binding"/>
    <property type="evidence" value="ECO:0007669"/>
    <property type="project" value="UniProtKB-KW"/>
</dbReference>
<protein>
    <recommendedName>
        <fullName evidence="2">CCHC-type domain-containing protein</fullName>
    </recommendedName>
</protein>
<keyword evidence="4" id="KW-1185">Reference proteome</keyword>
<dbReference type="EMBL" id="CM003609">
    <property type="protein sequence ID" value="KYP63835.1"/>
    <property type="molecule type" value="Genomic_DNA"/>
</dbReference>